<dbReference type="Proteomes" id="UP001595886">
    <property type="component" value="Unassembled WGS sequence"/>
</dbReference>
<organism evidence="2 3">
    <name type="scientific">Dokdonella ginsengisoli</name>
    <dbReference type="NCBI Taxonomy" id="363846"/>
    <lineage>
        <taxon>Bacteria</taxon>
        <taxon>Pseudomonadati</taxon>
        <taxon>Pseudomonadota</taxon>
        <taxon>Gammaproteobacteria</taxon>
        <taxon>Lysobacterales</taxon>
        <taxon>Rhodanobacteraceae</taxon>
        <taxon>Dokdonella</taxon>
    </lineage>
</organism>
<comment type="caution">
    <text evidence="2">The sequence shown here is derived from an EMBL/GenBank/DDBJ whole genome shotgun (WGS) entry which is preliminary data.</text>
</comment>
<evidence type="ECO:0000313" key="3">
    <source>
        <dbReference type="Proteomes" id="UP001595886"/>
    </source>
</evidence>
<keyword evidence="3" id="KW-1185">Reference proteome</keyword>
<evidence type="ECO:0008006" key="4">
    <source>
        <dbReference type="Google" id="ProtNLM"/>
    </source>
</evidence>
<feature type="signal peptide" evidence="1">
    <location>
        <begin position="1"/>
        <end position="19"/>
    </location>
</feature>
<dbReference type="SUPFAM" id="SSF56935">
    <property type="entry name" value="Porins"/>
    <property type="match status" value="1"/>
</dbReference>
<protein>
    <recommendedName>
        <fullName evidence="4">Autotransporter domain-containing protein</fullName>
    </recommendedName>
</protein>
<evidence type="ECO:0000313" key="2">
    <source>
        <dbReference type="EMBL" id="MFC4820788.1"/>
    </source>
</evidence>
<reference evidence="3" key="1">
    <citation type="journal article" date="2019" name="Int. J. Syst. Evol. Microbiol.">
        <title>The Global Catalogue of Microorganisms (GCM) 10K type strain sequencing project: providing services to taxonomists for standard genome sequencing and annotation.</title>
        <authorList>
            <consortium name="The Broad Institute Genomics Platform"/>
            <consortium name="The Broad Institute Genome Sequencing Center for Infectious Disease"/>
            <person name="Wu L."/>
            <person name="Ma J."/>
        </authorList>
    </citation>
    <scope>NUCLEOTIDE SEQUENCE [LARGE SCALE GENOMIC DNA]</scope>
    <source>
        <strain evidence="3">CCUG 30340</strain>
    </source>
</reference>
<evidence type="ECO:0000256" key="1">
    <source>
        <dbReference type="SAM" id="SignalP"/>
    </source>
</evidence>
<keyword evidence="1" id="KW-0732">Signal</keyword>
<dbReference type="EMBL" id="JBHSHD010000008">
    <property type="protein sequence ID" value="MFC4820788.1"/>
    <property type="molecule type" value="Genomic_DNA"/>
</dbReference>
<accession>A0ABV9QTU4</accession>
<proteinExistence type="predicted"/>
<sequence>MKLRLAKWLLIALFPIAGAAQSLPPLAPVHPTSKTPLVDELLAFDGAPPMLAQGAPVVPIWSGSDGQLLAVVALPREWGQSPIDPTPGYAGPSAWHLAGSSQASAGGLSWQLGNGFRADAMFGQYLATPSATCTSINCSVPASTPWARNSMTGALGLGWTTPDGALDLSYGLSWLQSQPGTPALGELSLGNSVVPVLTLPGALNSYGLGLDSEAALYARGRWQFESGPSFDVAASYGRSRLSAIGQGGLPGIDLDQLSLSLGLGAGSLRGAVVGHVLRSDDPMFAGKRWTTLDLGVSWRTPWSGELSVGTQNILNAPINASRDADGQQNRTPYIQYRQDL</sequence>
<name>A0ABV9QTU4_9GAMM</name>
<feature type="chain" id="PRO_5046910569" description="Autotransporter domain-containing protein" evidence="1">
    <location>
        <begin position="20"/>
        <end position="340"/>
    </location>
</feature>
<gene>
    <name evidence="2" type="ORF">ACFO6Q_10660</name>
</gene>
<dbReference type="RefSeq" id="WP_380020807.1">
    <property type="nucleotide sequence ID" value="NZ_JBHSHD010000008.1"/>
</dbReference>